<dbReference type="PROSITE" id="PS50181">
    <property type="entry name" value="FBOX"/>
    <property type="match status" value="1"/>
</dbReference>
<dbReference type="EMBL" id="JAACJN010000011">
    <property type="protein sequence ID" value="KAF5391192.1"/>
    <property type="molecule type" value="Genomic_DNA"/>
</dbReference>
<feature type="domain" description="F-box" evidence="1">
    <location>
        <begin position="1"/>
        <end position="51"/>
    </location>
</feature>
<dbReference type="Gene3D" id="1.20.1280.50">
    <property type="match status" value="1"/>
</dbReference>
<dbReference type="OrthoDB" id="2751409at2759"/>
<dbReference type="SUPFAM" id="SSF81383">
    <property type="entry name" value="F-box domain"/>
    <property type="match status" value="1"/>
</dbReference>
<evidence type="ECO:0000313" key="3">
    <source>
        <dbReference type="Proteomes" id="UP000518752"/>
    </source>
</evidence>
<evidence type="ECO:0000313" key="2">
    <source>
        <dbReference type="EMBL" id="KAF5391192.1"/>
    </source>
</evidence>
<dbReference type="CDD" id="cd09917">
    <property type="entry name" value="F-box_SF"/>
    <property type="match status" value="1"/>
</dbReference>
<evidence type="ECO:0000259" key="1">
    <source>
        <dbReference type="PROSITE" id="PS50181"/>
    </source>
</evidence>
<dbReference type="InterPro" id="IPR036047">
    <property type="entry name" value="F-box-like_dom_sf"/>
</dbReference>
<dbReference type="Proteomes" id="UP000518752">
    <property type="component" value="Unassembled WGS sequence"/>
</dbReference>
<sequence>MTQLSDLPPELIATILSVLPSVKDLAACSSVSRTFHTIISTSVLHQYNIELYKACAKDNNNCSLSSSEKLDQLRSREKSWSECTPLFHQKIPVNFNPGSVYDLSGDVYLLGDHTRQLLHFLRLSNTPEHVPQWAVFPSGDTRPIVDFGLNLLEHDIIAVVTATEIYIGALQALSIELSFRQFSTGNFHPLAKVPSIPIAISQEAPSINLEIVGSYLALVTTFWRPPGERSRVYVYEWQTGELVMDISGDPYSYSGVIFLSHDIIMLPNIESSALELWKIPRSGEDQPSSPLLKLSLPRLQPQNILRFMSCRAEPNPVGFNNELKHSSQPFHYDPLESIILLHLRVQNIPNSSLFTIFIHRRSLLELLSNQAINNGKPVPWADWAPPITFCVDLIGLPSRWVTTTSNTRYTRLPGAMEAGDGYGESHIVVIDFNPHNVRKAERELEKDPNVRKAVSRGRRVVDPQRLFAEEITSNLPCVITTTPERYRLDGVLMDESNILGLRTDARGRIRSVEVLHFG</sequence>
<organism evidence="2 3">
    <name type="scientific">Collybiopsis confluens</name>
    <dbReference type="NCBI Taxonomy" id="2823264"/>
    <lineage>
        <taxon>Eukaryota</taxon>
        <taxon>Fungi</taxon>
        <taxon>Dikarya</taxon>
        <taxon>Basidiomycota</taxon>
        <taxon>Agaricomycotina</taxon>
        <taxon>Agaricomycetes</taxon>
        <taxon>Agaricomycetidae</taxon>
        <taxon>Agaricales</taxon>
        <taxon>Marasmiineae</taxon>
        <taxon>Omphalotaceae</taxon>
        <taxon>Collybiopsis</taxon>
    </lineage>
</organism>
<name>A0A8H5MEP1_9AGAR</name>
<gene>
    <name evidence="2" type="ORF">D9757_003141</name>
</gene>
<keyword evidence="3" id="KW-1185">Reference proteome</keyword>
<comment type="caution">
    <text evidence="2">The sequence shown here is derived from an EMBL/GenBank/DDBJ whole genome shotgun (WGS) entry which is preliminary data.</text>
</comment>
<dbReference type="SMART" id="SM00256">
    <property type="entry name" value="FBOX"/>
    <property type="match status" value="1"/>
</dbReference>
<proteinExistence type="predicted"/>
<dbReference type="AlphaFoldDB" id="A0A8H5MEP1"/>
<protein>
    <recommendedName>
        <fullName evidence="1">F-box domain-containing protein</fullName>
    </recommendedName>
</protein>
<reference evidence="2 3" key="1">
    <citation type="journal article" date="2020" name="ISME J.">
        <title>Uncovering the hidden diversity of litter-decomposition mechanisms in mushroom-forming fungi.</title>
        <authorList>
            <person name="Floudas D."/>
            <person name="Bentzer J."/>
            <person name="Ahren D."/>
            <person name="Johansson T."/>
            <person name="Persson P."/>
            <person name="Tunlid A."/>
        </authorList>
    </citation>
    <scope>NUCLEOTIDE SEQUENCE [LARGE SCALE GENOMIC DNA]</scope>
    <source>
        <strain evidence="2 3">CBS 406.79</strain>
    </source>
</reference>
<dbReference type="Pfam" id="PF12937">
    <property type="entry name" value="F-box-like"/>
    <property type="match status" value="1"/>
</dbReference>
<accession>A0A8H5MEP1</accession>
<dbReference type="InterPro" id="IPR001810">
    <property type="entry name" value="F-box_dom"/>
</dbReference>